<organism evidence="1 2">
    <name type="scientific">Zarea fungicola</name>
    <dbReference type="NCBI Taxonomy" id="93591"/>
    <lineage>
        <taxon>Eukaryota</taxon>
        <taxon>Fungi</taxon>
        <taxon>Dikarya</taxon>
        <taxon>Ascomycota</taxon>
        <taxon>Pezizomycotina</taxon>
        <taxon>Sordariomycetes</taxon>
        <taxon>Hypocreomycetidae</taxon>
        <taxon>Hypocreales</taxon>
        <taxon>Cordycipitaceae</taxon>
        <taxon>Zarea</taxon>
    </lineage>
</organism>
<comment type="caution">
    <text evidence="1">The sequence shown here is derived from an EMBL/GenBank/DDBJ whole genome shotgun (WGS) entry which is preliminary data.</text>
</comment>
<name>A0ACC1NIX2_9HYPO</name>
<accession>A0ACC1NIX2</accession>
<gene>
    <name evidence="1" type="ORF">NQ176_g3589</name>
</gene>
<reference evidence="1" key="1">
    <citation type="submission" date="2022-08" db="EMBL/GenBank/DDBJ databases">
        <title>Genome Sequence of Lecanicillium fungicola.</title>
        <authorList>
            <person name="Buettner E."/>
        </authorList>
    </citation>
    <scope>NUCLEOTIDE SEQUENCE</scope>
    <source>
        <strain evidence="1">Babe33</strain>
    </source>
</reference>
<evidence type="ECO:0000313" key="1">
    <source>
        <dbReference type="EMBL" id="KAJ2978857.1"/>
    </source>
</evidence>
<evidence type="ECO:0000313" key="2">
    <source>
        <dbReference type="Proteomes" id="UP001143910"/>
    </source>
</evidence>
<sequence length="490" mass="54597">MHATLANNPRGAVIAHSRAARSAAREAFHVTTRIAVRSGKEAREFQTRTFLHHWDQGNQERKAKTFLAPDMFHEMRLEVPKIALSIPRGVADMVGSIPDIQATARAYFDSVHTWMPIVSKTNFSENLLNRLSHRRAELFLLTLSMKLCSMVGVTTPQTILYRTVKELYFSIESSGVLSIQILQSGLLIALYEMGHALYPAAFLSVANCARYSTALGIDKVVDDTYVGQLPWHEKEEHRRVWWAIAILDRFLNLCDPGRQLVTPNPDSNTYLPVDDAAWDAGTSRPDDAFIIGSSSGFHLGRFARFALVAYLLTQALQQAAAKEPSSNLQLQRTIIALVNVAEEEGHLRRWGFCTQMAVCHSAILLLESREWHGRGGKTTLANTTTGPVSTEALTALQAAFSLISCYLADPNHPPCDFASPFLPHFLYSTGQVYLRIAQVGQGRLSDVSDKLKVLKHALHRLNNQWLIAGVYLSLLERKELLVQIQNGALM</sequence>
<dbReference type="EMBL" id="JANJQO010000337">
    <property type="protein sequence ID" value="KAJ2978857.1"/>
    <property type="molecule type" value="Genomic_DNA"/>
</dbReference>
<dbReference type="Proteomes" id="UP001143910">
    <property type="component" value="Unassembled WGS sequence"/>
</dbReference>
<proteinExistence type="predicted"/>
<protein>
    <submittedName>
        <fullName evidence="1">Uncharacterized protein</fullName>
    </submittedName>
</protein>
<keyword evidence="2" id="KW-1185">Reference proteome</keyword>